<evidence type="ECO:0008006" key="3">
    <source>
        <dbReference type="Google" id="ProtNLM"/>
    </source>
</evidence>
<dbReference type="AlphaFoldDB" id="A0AB34IYK8"/>
<proteinExistence type="predicted"/>
<reference evidence="1 2" key="1">
    <citation type="journal article" date="2024" name="Science">
        <title>Giant polyketide synthase enzymes in the biosynthesis of giant marine polyether toxins.</title>
        <authorList>
            <person name="Fallon T.R."/>
            <person name="Shende V.V."/>
            <person name="Wierzbicki I.H."/>
            <person name="Pendleton A.L."/>
            <person name="Watervoot N.F."/>
            <person name="Auber R.P."/>
            <person name="Gonzalez D.J."/>
            <person name="Wisecaver J.H."/>
            <person name="Moore B.S."/>
        </authorList>
    </citation>
    <scope>NUCLEOTIDE SEQUENCE [LARGE SCALE GENOMIC DNA]</scope>
    <source>
        <strain evidence="1 2">12B1</strain>
    </source>
</reference>
<gene>
    <name evidence="1" type="ORF">AB1Y20_006607</name>
</gene>
<dbReference type="Proteomes" id="UP001515480">
    <property type="component" value="Unassembled WGS sequence"/>
</dbReference>
<evidence type="ECO:0000313" key="1">
    <source>
        <dbReference type="EMBL" id="KAL1510287.1"/>
    </source>
</evidence>
<keyword evidence="2" id="KW-1185">Reference proteome</keyword>
<name>A0AB34IYK8_PRYPA</name>
<accession>A0AB34IYK8</accession>
<dbReference type="EMBL" id="JBGBPQ010000015">
    <property type="protein sequence ID" value="KAL1510287.1"/>
    <property type="molecule type" value="Genomic_DNA"/>
</dbReference>
<comment type="caution">
    <text evidence="1">The sequence shown here is derived from an EMBL/GenBank/DDBJ whole genome shotgun (WGS) entry which is preliminary data.</text>
</comment>
<organism evidence="1 2">
    <name type="scientific">Prymnesium parvum</name>
    <name type="common">Toxic golden alga</name>
    <dbReference type="NCBI Taxonomy" id="97485"/>
    <lineage>
        <taxon>Eukaryota</taxon>
        <taxon>Haptista</taxon>
        <taxon>Haptophyta</taxon>
        <taxon>Prymnesiophyceae</taxon>
        <taxon>Prymnesiales</taxon>
        <taxon>Prymnesiaceae</taxon>
        <taxon>Prymnesium</taxon>
    </lineage>
</organism>
<dbReference type="InterPro" id="IPR029063">
    <property type="entry name" value="SAM-dependent_MTases_sf"/>
</dbReference>
<dbReference type="SUPFAM" id="SSF53335">
    <property type="entry name" value="S-adenosyl-L-methionine-dependent methyltransferases"/>
    <property type="match status" value="1"/>
</dbReference>
<dbReference type="Gene3D" id="3.40.50.150">
    <property type="entry name" value="Vaccinia Virus protein VP39"/>
    <property type="match status" value="1"/>
</dbReference>
<protein>
    <recommendedName>
        <fullName evidence="3">Class I SAM-dependent methyltransferase</fullName>
    </recommendedName>
</protein>
<sequence>MWVLAAPLAIQTHLAPPSTCFRNITSTRATTSRQPILPAAAPVPWRPVCTTSCCNPQLWPRNGKYCRRCDDRRCMQGDTPVGCCTAEKDAGTLARGARKTTRGGWQLQASYTYFLDRGLVAAIGTLVAGASVIELGAGMGCYTAALHDLGTRSSTLGPLEVRGFDGAPGVVELTEGLVGEADLTTPLQLNPADWVLSLEVGEHVPKRYEPILFATLTSLARRGIILSWSNHRGGRGHVNPRPHKYIAEQLFLRGFYESTAASKALARRASVAYWIGSSIAVYQRNHSHALAAQV</sequence>
<evidence type="ECO:0000313" key="2">
    <source>
        <dbReference type="Proteomes" id="UP001515480"/>
    </source>
</evidence>